<evidence type="ECO:0000259" key="2">
    <source>
        <dbReference type="PROSITE" id="PS51462"/>
    </source>
</evidence>
<dbReference type="PANTHER" id="PTHR43736">
    <property type="entry name" value="ADP-RIBOSE PYROPHOSPHATASE"/>
    <property type="match status" value="1"/>
</dbReference>
<sequence>MSITHDEIRTTVARYLARYPNETDHLRPLTDALDAGTDLTSRKEFNGGHVTCGAVVIDDTRRLLLIQHIALGRWLLPGGHLEPEDDALPYAALRELEEETGISWHGAVAPPGHDVTPVDIDVHTIPANPAKGEPEHWHADFRWALWVKEPKVVLQAEEVEGYAWRSRDSAPTPKLAAKLAAL</sequence>
<accession>A0A2P4ULW6</accession>
<reference evidence="3 4" key="1">
    <citation type="journal article" date="2017" name="Chemistry">
        <title>Isolation, Biosynthesis and Chemical Modifications of Rubterolones A-F: Rare Tropolone Alkaloids from Actinomadura sp. 5-2.</title>
        <authorList>
            <person name="Guo H."/>
            <person name="Benndorf R."/>
            <person name="Leichnitz D."/>
            <person name="Klassen J.L."/>
            <person name="Vollmers J."/>
            <person name="Gorls H."/>
            <person name="Steinacker M."/>
            <person name="Weigel C."/>
            <person name="Dahse H.M."/>
            <person name="Kaster A.K."/>
            <person name="de Beer Z.W."/>
            <person name="Poulsen M."/>
            <person name="Beemelmanns C."/>
        </authorList>
    </citation>
    <scope>NUCLEOTIDE SEQUENCE [LARGE SCALE GENOMIC DNA]</scope>
    <source>
        <strain evidence="3 4">5-2</strain>
    </source>
</reference>
<dbReference type="InterPro" id="IPR000086">
    <property type="entry name" value="NUDIX_hydrolase_dom"/>
</dbReference>
<feature type="domain" description="Nudix hydrolase" evidence="2">
    <location>
        <begin position="47"/>
        <end position="182"/>
    </location>
</feature>
<dbReference type="CDD" id="cd03674">
    <property type="entry name" value="NUDIX_Hydrolase"/>
    <property type="match status" value="1"/>
</dbReference>
<dbReference type="PANTHER" id="PTHR43736:SF1">
    <property type="entry name" value="DIHYDRONEOPTERIN TRIPHOSPHATE DIPHOSPHATASE"/>
    <property type="match status" value="1"/>
</dbReference>
<keyword evidence="3" id="KW-0378">Hydrolase</keyword>
<dbReference type="RefSeq" id="WP_103561064.1">
    <property type="nucleotide sequence ID" value="NZ_MTBP01000001.1"/>
</dbReference>
<protein>
    <submittedName>
        <fullName evidence="3">Putative DHNTP pyrophosphohydrolase</fullName>
        <ecNumber evidence="3">3.6.1.-</ecNumber>
    </submittedName>
</protein>
<evidence type="ECO:0000256" key="1">
    <source>
        <dbReference type="ARBA" id="ARBA00005582"/>
    </source>
</evidence>
<dbReference type="Proteomes" id="UP000242367">
    <property type="component" value="Unassembled WGS sequence"/>
</dbReference>
<evidence type="ECO:0000313" key="4">
    <source>
        <dbReference type="Proteomes" id="UP000242367"/>
    </source>
</evidence>
<organism evidence="3 4">
    <name type="scientific">Actinomadura rubteroloni</name>
    <dbReference type="NCBI Taxonomy" id="1926885"/>
    <lineage>
        <taxon>Bacteria</taxon>
        <taxon>Bacillati</taxon>
        <taxon>Actinomycetota</taxon>
        <taxon>Actinomycetes</taxon>
        <taxon>Streptosporangiales</taxon>
        <taxon>Thermomonosporaceae</taxon>
        <taxon>Actinomadura</taxon>
    </lineage>
</organism>
<dbReference type="PROSITE" id="PS51462">
    <property type="entry name" value="NUDIX"/>
    <property type="match status" value="1"/>
</dbReference>
<keyword evidence="4" id="KW-1185">Reference proteome</keyword>
<comment type="caution">
    <text evidence="3">The sequence shown here is derived from an EMBL/GenBank/DDBJ whole genome shotgun (WGS) entry which is preliminary data.</text>
</comment>
<dbReference type="EMBL" id="MTBP01000001">
    <property type="protein sequence ID" value="POM26040.1"/>
    <property type="molecule type" value="Genomic_DNA"/>
</dbReference>
<comment type="similarity">
    <text evidence="1">Belongs to the Nudix hydrolase family.</text>
</comment>
<name>A0A2P4ULW6_9ACTN</name>
<dbReference type="EC" id="3.6.1.-" evidence="3"/>
<dbReference type="GO" id="GO:0016787">
    <property type="term" value="F:hydrolase activity"/>
    <property type="evidence" value="ECO:0007669"/>
    <property type="project" value="UniProtKB-KW"/>
</dbReference>
<dbReference type="Gene3D" id="3.90.79.10">
    <property type="entry name" value="Nucleoside Triphosphate Pyrophosphohydrolase"/>
    <property type="match status" value="1"/>
</dbReference>
<dbReference type="InterPro" id="IPR015797">
    <property type="entry name" value="NUDIX_hydrolase-like_dom_sf"/>
</dbReference>
<gene>
    <name evidence="3" type="primary">folQ</name>
    <name evidence="3" type="ORF">BTM25_04240</name>
</gene>
<dbReference type="Pfam" id="PF00293">
    <property type="entry name" value="NUDIX"/>
    <property type="match status" value="1"/>
</dbReference>
<dbReference type="AlphaFoldDB" id="A0A2P4ULW6"/>
<proteinExistence type="inferred from homology"/>
<evidence type="ECO:0000313" key="3">
    <source>
        <dbReference type="EMBL" id="POM26040.1"/>
    </source>
</evidence>
<dbReference type="SUPFAM" id="SSF55811">
    <property type="entry name" value="Nudix"/>
    <property type="match status" value="1"/>
</dbReference>